<gene>
    <name evidence="1" type="ORF">DIATSA_LOCUS2840</name>
</gene>
<dbReference type="AlphaFoldDB" id="A0A9N9QWI4"/>
<dbReference type="OrthoDB" id="7464676at2759"/>
<keyword evidence="2" id="KW-1185">Reference proteome</keyword>
<name>A0A9N9QWI4_9NEOP</name>
<reference evidence="1" key="2">
    <citation type="submission" date="2022-10" db="EMBL/GenBank/DDBJ databases">
        <authorList>
            <consortium name="ENA_rothamsted_submissions"/>
            <consortium name="culmorum"/>
            <person name="King R."/>
        </authorList>
    </citation>
    <scope>NUCLEOTIDE SEQUENCE</scope>
</reference>
<evidence type="ECO:0000313" key="2">
    <source>
        <dbReference type="Proteomes" id="UP001153714"/>
    </source>
</evidence>
<sequence length="110" mass="11755">MVVKLYCGDGASLSAAGSKRSALSASDAECFSLCLGAGPLCASSLTGSSESIATDGGSTRPLPHPQSQQEVISKILERKDRQPTKIEFKIFLTENTMVRWEAVSIIIIMY</sequence>
<dbReference type="Proteomes" id="UP001153714">
    <property type="component" value="Chromosome 12"/>
</dbReference>
<dbReference type="EMBL" id="OU893343">
    <property type="protein sequence ID" value="CAG9784767.1"/>
    <property type="molecule type" value="Genomic_DNA"/>
</dbReference>
<protein>
    <submittedName>
        <fullName evidence="1">Uncharacterized protein</fullName>
    </submittedName>
</protein>
<reference evidence="1" key="1">
    <citation type="submission" date="2021-12" db="EMBL/GenBank/DDBJ databases">
        <authorList>
            <person name="King R."/>
        </authorList>
    </citation>
    <scope>NUCLEOTIDE SEQUENCE</scope>
</reference>
<proteinExistence type="predicted"/>
<accession>A0A9N9QWI4</accession>
<organism evidence="1 2">
    <name type="scientific">Diatraea saccharalis</name>
    <name type="common">sugarcane borer</name>
    <dbReference type="NCBI Taxonomy" id="40085"/>
    <lineage>
        <taxon>Eukaryota</taxon>
        <taxon>Metazoa</taxon>
        <taxon>Ecdysozoa</taxon>
        <taxon>Arthropoda</taxon>
        <taxon>Hexapoda</taxon>
        <taxon>Insecta</taxon>
        <taxon>Pterygota</taxon>
        <taxon>Neoptera</taxon>
        <taxon>Endopterygota</taxon>
        <taxon>Lepidoptera</taxon>
        <taxon>Glossata</taxon>
        <taxon>Ditrysia</taxon>
        <taxon>Pyraloidea</taxon>
        <taxon>Crambidae</taxon>
        <taxon>Crambinae</taxon>
        <taxon>Diatraea</taxon>
    </lineage>
</organism>
<evidence type="ECO:0000313" key="1">
    <source>
        <dbReference type="EMBL" id="CAG9784767.1"/>
    </source>
</evidence>